<dbReference type="Pfam" id="PF00639">
    <property type="entry name" value="Rotamase"/>
    <property type="match status" value="1"/>
</dbReference>
<evidence type="ECO:0000313" key="4">
    <source>
        <dbReference type="Proteomes" id="UP000467132"/>
    </source>
</evidence>
<organism evidence="3 4">
    <name type="scientific">Senegalia massiliensis</name>
    <dbReference type="NCBI Taxonomy" id="1720316"/>
    <lineage>
        <taxon>Bacteria</taxon>
        <taxon>Bacillati</taxon>
        <taxon>Bacillota</taxon>
        <taxon>Clostridia</taxon>
        <taxon>Eubacteriales</taxon>
        <taxon>Clostridiaceae</taxon>
        <taxon>Senegalia</taxon>
    </lineage>
</organism>
<dbReference type="PROSITE" id="PS01096">
    <property type="entry name" value="PPIC_PPIASE_1"/>
    <property type="match status" value="1"/>
</dbReference>
<accession>A0A845QSY0</accession>
<keyword evidence="1" id="KW-0697">Rotamase</keyword>
<proteinExistence type="predicted"/>
<comment type="caution">
    <text evidence="3">The sequence shown here is derived from an EMBL/GenBank/DDBJ whole genome shotgun (WGS) entry which is preliminary data.</text>
</comment>
<dbReference type="SUPFAM" id="SSF54534">
    <property type="entry name" value="FKBP-like"/>
    <property type="match status" value="1"/>
</dbReference>
<dbReference type="InterPro" id="IPR046357">
    <property type="entry name" value="PPIase_dom_sf"/>
</dbReference>
<dbReference type="GO" id="GO:0003755">
    <property type="term" value="F:peptidyl-prolyl cis-trans isomerase activity"/>
    <property type="evidence" value="ECO:0007669"/>
    <property type="project" value="UniProtKB-KW"/>
</dbReference>
<dbReference type="Gene3D" id="3.10.50.40">
    <property type="match status" value="1"/>
</dbReference>
<gene>
    <name evidence="3" type="ORF">D3Z33_00390</name>
</gene>
<dbReference type="InterPro" id="IPR023058">
    <property type="entry name" value="PPIase_PpiC_CS"/>
</dbReference>
<evidence type="ECO:0000313" key="3">
    <source>
        <dbReference type="EMBL" id="NBI05311.1"/>
    </source>
</evidence>
<protein>
    <submittedName>
        <fullName evidence="3">Peptidylprolyl isomerase</fullName>
    </submittedName>
</protein>
<keyword evidence="4" id="KW-1185">Reference proteome</keyword>
<dbReference type="OrthoDB" id="14196at2"/>
<dbReference type="Proteomes" id="UP000467132">
    <property type="component" value="Unassembled WGS sequence"/>
</dbReference>
<dbReference type="AlphaFoldDB" id="A0A845QSY0"/>
<dbReference type="PROSITE" id="PS50198">
    <property type="entry name" value="PPIC_PPIASE_2"/>
    <property type="match status" value="1"/>
</dbReference>
<sequence>MDNKVLATVEGREITEQDIQQLLQSLGPQQAMQFNSEEGKKRLLEELINQELFYLDAKDKNMDEEAEFKFEMERAKSSLLKQYAMRSLLSGADASEEEVTEYYNENKESFKEGQQAKAKHILVESKEEAEKVQSEINEGLSFEEAATKYSTCPSKEKGGDLGYFTRGRMVPEFEEKAFNMEVGEISEPVKTQFGYHIIKLEDKKEEKQLLLYEVRDQIKQQLIGMKQNKIYIDKTNELKNKYSVDKK</sequence>
<dbReference type="PANTHER" id="PTHR47245:SF2">
    <property type="entry name" value="PEPTIDYL-PROLYL CIS-TRANS ISOMERASE HP_0175-RELATED"/>
    <property type="match status" value="1"/>
</dbReference>
<evidence type="ECO:0000259" key="2">
    <source>
        <dbReference type="PROSITE" id="PS50198"/>
    </source>
</evidence>
<dbReference type="EMBL" id="QXXA01000001">
    <property type="protein sequence ID" value="NBI05311.1"/>
    <property type="molecule type" value="Genomic_DNA"/>
</dbReference>
<dbReference type="InterPro" id="IPR000297">
    <property type="entry name" value="PPIase_PpiC"/>
</dbReference>
<dbReference type="PANTHER" id="PTHR47245">
    <property type="entry name" value="PEPTIDYLPROLYL ISOMERASE"/>
    <property type="match status" value="1"/>
</dbReference>
<evidence type="ECO:0000256" key="1">
    <source>
        <dbReference type="PROSITE-ProRule" id="PRU00278"/>
    </source>
</evidence>
<name>A0A845QSY0_9CLOT</name>
<dbReference type="RefSeq" id="WP_160195825.1">
    <property type="nucleotide sequence ID" value="NZ_QXXA01000001.1"/>
</dbReference>
<dbReference type="InterPro" id="IPR027304">
    <property type="entry name" value="Trigger_fact/SurA_dom_sf"/>
</dbReference>
<dbReference type="InterPro" id="IPR050245">
    <property type="entry name" value="PrsA_foldase"/>
</dbReference>
<dbReference type="Gene3D" id="1.10.8.1040">
    <property type="match status" value="1"/>
</dbReference>
<keyword evidence="1 3" id="KW-0413">Isomerase</keyword>
<reference evidence="3 4" key="1">
    <citation type="submission" date="2018-08" db="EMBL/GenBank/DDBJ databases">
        <title>Murine metabolic-syndrome-specific gut microbial biobank.</title>
        <authorList>
            <person name="Liu C."/>
        </authorList>
    </citation>
    <scope>NUCLEOTIDE SEQUENCE [LARGE SCALE GENOMIC DNA]</scope>
    <source>
        <strain evidence="3 4">583</strain>
    </source>
</reference>
<dbReference type="SUPFAM" id="SSF109998">
    <property type="entry name" value="Triger factor/SurA peptide-binding domain-like"/>
    <property type="match status" value="1"/>
</dbReference>
<feature type="domain" description="PpiC" evidence="2">
    <location>
        <begin position="113"/>
        <end position="202"/>
    </location>
</feature>